<dbReference type="SUPFAM" id="SSF52266">
    <property type="entry name" value="SGNH hydrolase"/>
    <property type="match status" value="1"/>
</dbReference>
<evidence type="ECO:0000313" key="3">
    <source>
        <dbReference type="EMBL" id="OYR89760.1"/>
    </source>
</evidence>
<evidence type="ECO:0000313" key="4">
    <source>
        <dbReference type="Proteomes" id="UP000215828"/>
    </source>
</evidence>
<sequence length="190" mass="21318">MKKLILFGDSLLAGYIDGHATNIVTQGLQEKLPNFTIINNSVPGTTTEEAIDFYELRVKPFDYDLVILSLGTNDANIHFGLSAGRYAHNLQVLVDLIGADKTLLMGPSYTNWKIVPDQAWPKTLQFELVVEECHIENNIPFLNFAKVMRKTGHPNNLLQKDGIHLNQEGNKLLIEKLAELVQEKEMVTTS</sequence>
<evidence type="ECO:0000259" key="1">
    <source>
        <dbReference type="Pfam" id="PF13472"/>
    </source>
</evidence>
<evidence type="ECO:0000313" key="5">
    <source>
        <dbReference type="Proteomes" id="UP000216316"/>
    </source>
</evidence>
<evidence type="ECO:0000313" key="2">
    <source>
        <dbReference type="EMBL" id="OYR86768.1"/>
    </source>
</evidence>
<dbReference type="EMBL" id="NGNV01000064">
    <property type="protein sequence ID" value="OYR86768.1"/>
    <property type="molecule type" value="Genomic_DNA"/>
</dbReference>
<dbReference type="CDD" id="cd00229">
    <property type="entry name" value="SGNH_hydrolase"/>
    <property type="match status" value="1"/>
</dbReference>
<dbReference type="InterPro" id="IPR013830">
    <property type="entry name" value="SGNH_hydro"/>
</dbReference>
<dbReference type="Proteomes" id="UP000215828">
    <property type="component" value="Unassembled WGS sequence"/>
</dbReference>
<dbReference type="PANTHER" id="PTHR14209:SF19">
    <property type="entry name" value="ISOAMYL ACETATE-HYDROLYZING ESTERASE 1 HOMOLOG"/>
    <property type="match status" value="1"/>
</dbReference>
<dbReference type="InterPro" id="IPR045136">
    <property type="entry name" value="Iah1-like"/>
</dbReference>
<organism evidence="3 4">
    <name type="scientific">Lactobacillus taiwanensis</name>
    <dbReference type="NCBI Taxonomy" id="508451"/>
    <lineage>
        <taxon>Bacteria</taxon>
        <taxon>Bacillati</taxon>
        <taxon>Bacillota</taxon>
        <taxon>Bacilli</taxon>
        <taxon>Lactobacillales</taxon>
        <taxon>Lactobacillaceae</taxon>
        <taxon>Lactobacillus</taxon>
    </lineage>
</organism>
<reference evidence="4 5" key="3">
    <citation type="submission" date="2017-09" db="EMBL/GenBank/DDBJ databases">
        <title>Tripartite evolution among Lactobacillus johnsonii, Lactobacillus taiwanensis, Lactobacillus reuteri and their rodent host.</title>
        <authorList>
            <person name="Wang T."/>
            <person name="Knowles S."/>
            <person name="Cheng C."/>
        </authorList>
    </citation>
    <scope>NUCLEOTIDE SEQUENCE [LARGE SCALE GENOMIC DNA]</scope>
    <source>
        <strain evidence="3 4">609q</strain>
        <strain evidence="2 5">609u</strain>
    </source>
</reference>
<dbReference type="EMBL" id="NGNX01000064">
    <property type="protein sequence ID" value="OYR89760.1"/>
    <property type="molecule type" value="Genomic_DNA"/>
</dbReference>
<reference evidence="3 4" key="1">
    <citation type="submission" date="2017-04" db="EMBL/GenBank/DDBJ databases">
        <authorList>
            <person name="Afonso C.L."/>
            <person name="Miller P.J."/>
            <person name="Scott M.A."/>
            <person name="Spackman E."/>
            <person name="Goraichik I."/>
            <person name="Dimitrov K.M."/>
            <person name="Suarez D.L."/>
            <person name="Swayne D.E."/>
        </authorList>
    </citation>
    <scope>NUCLEOTIDE SEQUENCE [LARGE SCALE GENOMIC DNA]</scope>
    <source>
        <strain evidence="3 4">609q</strain>
    </source>
</reference>
<protein>
    <submittedName>
        <fullName evidence="3">Arylesterase</fullName>
    </submittedName>
</protein>
<reference evidence="2 5" key="2">
    <citation type="submission" date="2017-05" db="EMBL/GenBank/DDBJ databases">
        <authorList>
            <person name="Lin X.B."/>
            <person name="Stothard P."/>
            <person name="Tasseva G."/>
            <person name="Walter J."/>
        </authorList>
    </citation>
    <scope>NUCLEOTIDE SEQUENCE [LARGE SCALE GENOMIC DNA]</scope>
    <source>
        <strain evidence="2 5">609u</strain>
    </source>
</reference>
<proteinExistence type="predicted"/>
<dbReference type="RefSeq" id="WP_094496738.1">
    <property type="nucleotide sequence ID" value="NZ_CAMTQP010000027.1"/>
</dbReference>
<name>A0A256L910_9LACO</name>
<dbReference type="Pfam" id="PF13472">
    <property type="entry name" value="Lipase_GDSL_2"/>
    <property type="match status" value="1"/>
</dbReference>
<dbReference type="PANTHER" id="PTHR14209">
    <property type="entry name" value="ISOAMYL ACETATE-HYDROLYZING ESTERASE 1"/>
    <property type="match status" value="1"/>
</dbReference>
<feature type="domain" description="SGNH hydrolase-type esterase" evidence="1">
    <location>
        <begin position="6"/>
        <end position="172"/>
    </location>
</feature>
<dbReference type="Proteomes" id="UP000216316">
    <property type="component" value="Unassembled WGS sequence"/>
</dbReference>
<dbReference type="AlphaFoldDB" id="A0A256L910"/>
<accession>A0A256L910</accession>
<dbReference type="InterPro" id="IPR036514">
    <property type="entry name" value="SGNH_hydro_sf"/>
</dbReference>
<comment type="caution">
    <text evidence="3">The sequence shown here is derived from an EMBL/GenBank/DDBJ whole genome shotgun (WGS) entry which is preliminary data.</text>
</comment>
<keyword evidence="5" id="KW-1185">Reference proteome</keyword>
<gene>
    <name evidence="2" type="ORF">CBF53_11160</name>
    <name evidence="3" type="ORF">CBF70_11440</name>
</gene>
<dbReference type="Gene3D" id="3.40.50.1110">
    <property type="entry name" value="SGNH hydrolase"/>
    <property type="match status" value="1"/>
</dbReference>